<proteinExistence type="predicted"/>
<keyword evidence="5" id="KW-1185">Reference proteome</keyword>
<feature type="compositionally biased region" description="Polar residues" evidence="2">
    <location>
        <begin position="243"/>
        <end position="253"/>
    </location>
</feature>
<comment type="caution">
    <text evidence="4">The sequence shown here is derived from an EMBL/GenBank/DDBJ whole genome shotgun (WGS) entry which is preliminary data.</text>
</comment>
<dbReference type="GO" id="GO:0005737">
    <property type="term" value="C:cytoplasm"/>
    <property type="evidence" value="ECO:0007669"/>
    <property type="project" value="TreeGrafter"/>
</dbReference>
<protein>
    <submittedName>
        <fullName evidence="4">Serine hydrolase-domain-containing protein</fullName>
    </submittedName>
</protein>
<dbReference type="PANTHER" id="PTHR48070">
    <property type="entry name" value="ESTERASE OVCA2"/>
    <property type="match status" value="1"/>
</dbReference>
<dbReference type="GO" id="GO:0005634">
    <property type="term" value="C:nucleus"/>
    <property type="evidence" value="ECO:0007669"/>
    <property type="project" value="TreeGrafter"/>
</dbReference>
<dbReference type="InterPro" id="IPR050593">
    <property type="entry name" value="LovG"/>
</dbReference>
<dbReference type="Gene3D" id="3.40.50.1820">
    <property type="entry name" value="alpha/beta hydrolase"/>
    <property type="match status" value="1"/>
</dbReference>
<feature type="compositionally biased region" description="Basic and acidic residues" evidence="2">
    <location>
        <begin position="229"/>
        <end position="240"/>
    </location>
</feature>
<dbReference type="EMBL" id="JAGPNK010000008">
    <property type="protein sequence ID" value="KAH7316649.1"/>
    <property type="molecule type" value="Genomic_DNA"/>
</dbReference>
<evidence type="ECO:0000256" key="2">
    <source>
        <dbReference type="SAM" id="MobiDB-lite"/>
    </source>
</evidence>
<feature type="region of interest" description="Disordered" evidence="2">
    <location>
        <begin position="229"/>
        <end position="253"/>
    </location>
</feature>
<feature type="non-terminal residue" evidence="4">
    <location>
        <position position="1"/>
    </location>
</feature>
<sequence>MRPSAYNSSHHYDAAPRLEINTPQVAIHPAPLTHSTKTSTSYRKTQIYMLLPRVLRRPILCYLSPAPPCSAPRRLITMTIKETTPAQKPKANAGKTEVKILMLHGFTQSGALFRAKTRALEKLLTKALAPLNILPVLTYPTGPNRLLASDLPGYEPPEDGEDETYQPDTWAWFRKDEVLGEYRFFDDGMRTVADAIREAGGVDGVCGFSQGAAMSGMIAAALEPARTPLRDRRETGRAGSERPITSSRSNSPFATRASLPLWNLSSGYTTPRLRQRRCITLEASIPWSKRAGAKALPTDVRTQLSWYTQEDIMCRCQRNGPCLWPDSSSSRLKPANTRPKC</sequence>
<dbReference type="OrthoDB" id="2094269at2759"/>
<dbReference type="SUPFAM" id="SSF53474">
    <property type="entry name" value="alpha/beta-Hydrolases"/>
    <property type="match status" value="1"/>
</dbReference>
<organism evidence="4 5">
    <name type="scientific">Stachybotrys elegans</name>
    <dbReference type="NCBI Taxonomy" id="80388"/>
    <lineage>
        <taxon>Eukaryota</taxon>
        <taxon>Fungi</taxon>
        <taxon>Dikarya</taxon>
        <taxon>Ascomycota</taxon>
        <taxon>Pezizomycotina</taxon>
        <taxon>Sordariomycetes</taxon>
        <taxon>Hypocreomycetidae</taxon>
        <taxon>Hypocreales</taxon>
        <taxon>Stachybotryaceae</taxon>
        <taxon>Stachybotrys</taxon>
    </lineage>
</organism>
<dbReference type="InterPro" id="IPR029058">
    <property type="entry name" value="AB_hydrolase_fold"/>
</dbReference>
<name>A0A8K0WPN4_9HYPO</name>
<reference evidence="4" key="1">
    <citation type="journal article" date="2021" name="Nat. Commun.">
        <title>Genetic determinants of endophytism in the Arabidopsis root mycobiome.</title>
        <authorList>
            <person name="Mesny F."/>
            <person name="Miyauchi S."/>
            <person name="Thiergart T."/>
            <person name="Pickel B."/>
            <person name="Atanasova L."/>
            <person name="Karlsson M."/>
            <person name="Huettel B."/>
            <person name="Barry K.W."/>
            <person name="Haridas S."/>
            <person name="Chen C."/>
            <person name="Bauer D."/>
            <person name="Andreopoulos W."/>
            <person name="Pangilinan J."/>
            <person name="LaButti K."/>
            <person name="Riley R."/>
            <person name="Lipzen A."/>
            <person name="Clum A."/>
            <person name="Drula E."/>
            <person name="Henrissat B."/>
            <person name="Kohler A."/>
            <person name="Grigoriev I.V."/>
            <person name="Martin F.M."/>
            <person name="Hacquard S."/>
        </authorList>
    </citation>
    <scope>NUCLEOTIDE SEQUENCE</scope>
    <source>
        <strain evidence="4">MPI-CAGE-CH-0235</strain>
    </source>
</reference>
<dbReference type="GO" id="GO:0016787">
    <property type="term" value="F:hydrolase activity"/>
    <property type="evidence" value="ECO:0007669"/>
    <property type="project" value="UniProtKB-KW"/>
</dbReference>
<dbReference type="Proteomes" id="UP000813444">
    <property type="component" value="Unassembled WGS sequence"/>
</dbReference>
<keyword evidence="1 4" id="KW-0378">Hydrolase</keyword>
<feature type="domain" description="Serine hydrolase" evidence="3">
    <location>
        <begin position="97"/>
        <end position="227"/>
    </location>
</feature>
<dbReference type="GO" id="GO:0019748">
    <property type="term" value="P:secondary metabolic process"/>
    <property type="evidence" value="ECO:0007669"/>
    <property type="project" value="TreeGrafter"/>
</dbReference>
<evidence type="ECO:0000313" key="4">
    <source>
        <dbReference type="EMBL" id="KAH7316649.1"/>
    </source>
</evidence>
<evidence type="ECO:0000259" key="3">
    <source>
        <dbReference type="Pfam" id="PF03959"/>
    </source>
</evidence>
<dbReference type="AlphaFoldDB" id="A0A8K0WPN4"/>
<evidence type="ECO:0000256" key="1">
    <source>
        <dbReference type="ARBA" id="ARBA00022801"/>
    </source>
</evidence>
<gene>
    <name evidence="4" type="ORF">B0I35DRAFT_433656</name>
</gene>
<evidence type="ECO:0000313" key="5">
    <source>
        <dbReference type="Proteomes" id="UP000813444"/>
    </source>
</evidence>
<dbReference type="Pfam" id="PF03959">
    <property type="entry name" value="FSH1"/>
    <property type="match status" value="1"/>
</dbReference>
<dbReference type="PANTHER" id="PTHR48070:SF6">
    <property type="entry name" value="ESTERASE OVCA2"/>
    <property type="match status" value="1"/>
</dbReference>
<dbReference type="InterPro" id="IPR005645">
    <property type="entry name" value="FSH-like_dom"/>
</dbReference>
<accession>A0A8K0WPN4</accession>